<dbReference type="SMART" id="SM00388">
    <property type="entry name" value="HisKA"/>
    <property type="match status" value="1"/>
</dbReference>
<protein>
    <recommendedName>
        <fullName evidence="2">histidine kinase</fullName>
        <ecNumber evidence="2">2.7.13.3</ecNumber>
    </recommendedName>
</protein>
<reference evidence="11" key="1">
    <citation type="submission" date="2022-10" db="EMBL/GenBank/DDBJ databases">
        <title>Complete genome sequence of Schlegelella aquatica LMG 23380.</title>
        <authorList>
            <person name="Musilova J."/>
            <person name="Kourilova X."/>
            <person name="Bezdicek M."/>
            <person name="Hermankova K."/>
            <person name="Obruca S."/>
            <person name="Sedlar K."/>
        </authorList>
    </citation>
    <scope>NUCLEOTIDE SEQUENCE</scope>
    <source>
        <strain evidence="11">LMG 23380</strain>
    </source>
</reference>
<dbReference type="EMBL" id="CP110257">
    <property type="protein sequence ID" value="UZD55784.1"/>
    <property type="molecule type" value="Genomic_DNA"/>
</dbReference>
<dbReference type="SMART" id="SM00387">
    <property type="entry name" value="HATPase_c"/>
    <property type="match status" value="1"/>
</dbReference>
<dbReference type="CDD" id="cd00082">
    <property type="entry name" value="HisKA"/>
    <property type="match status" value="1"/>
</dbReference>
<dbReference type="SUPFAM" id="SSF52172">
    <property type="entry name" value="CheY-like"/>
    <property type="match status" value="1"/>
</dbReference>
<evidence type="ECO:0000259" key="9">
    <source>
        <dbReference type="PROSITE" id="PS50109"/>
    </source>
</evidence>
<feature type="modified residue" description="4-aspartylphosphate" evidence="6">
    <location>
        <position position="64"/>
    </location>
</feature>
<proteinExistence type="predicted"/>
<evidence type="ECO:0000256" key="8">
    <source>
        <dbReference type="SAM" id="MobiDB-lite"/>
    </source>
</evidence>
<evidence type="ECO:0000256" key="3">
    <source>
        <dbReference type="ARBA" id="ARBA00022553"/>
    </source>
</evidence>
<dbReference type="PROSITE" id="PS50110">
    <property type="entry name" value="RESPONSE_REGULATORY"/>
    <property type="match status" value="1"/>
</dbReference>
<comment type="catalytic activity">
    <reaction evidence="1">
        <text>ATP + protein L-histidine = ADP + protein N-phospho-L-histidine.</text>
        <dbReference type="EC" id="2.7.13.3"/>
    </reaction>
</comment>
<dbReference type="InterPro" id="IPR003594">
    <property type="entry name" value="HATPase_dom"/>
</dbReference>
<dbReference type="InterPro" id="IPR011006">
    <property type="entry name" value="CheY-like_superfamily"/>
</dbReference>
<dbReference type="Pfam" id="PF02518">
    <property type="entry name" value="HATPase_c"/>
    <property type="match status" value="1"/>
</dbReference>
<dbReference type="SUPFAM" id="SSF47384">
    <property type="entry name" value="Homodimeric domain of signal transducing histidine kinase"/>
    <property type="match status" value="1"/>
</dbReference>
<evidence type="ECO:0000256" key="1">
    <source>
        <dbReference type="ARBA" id="ARBA00000085"/>
    </source>
</evidence>
<feature type="region of interest" description="Disordered" evidence="8">
    <location>
        <begin position="266"/>
        <end position="308"/>
    </location>
</feature>
<evidence type="ECO:0000313" key="11">
    <source>
        <dbReference type="EMBL" id="UZD55784.1"/>
    </source>
</evidence>
<evidence type="ECO:0000256" key="2">
    <source>
        <dbReference type="ARBA" id="ARBA00012438"/>
    </source>
</evidence>
<feature type="domain" description="Response regulatory" evidence="10">
    <location>
        <begin position="15"/>
        <end position="132"/>
    </location>
</feature>
<evidence type="ECO:0000256" key="6">
    <source>
        <dbReference type="PROSITE-ProRule" id="PRU00169"/>
    </source>
</evidence>
<keyword evidence="3 6" id="KW-0597">Phosphoprotein</keyword>
<feature type="compositionally biased region" description="Low complexity" evidence="8">
    <location>
        <begin position="270"/>
        <end position="283"/>
    </location>
</feature>
<dbReference type="Gene3D" id="3.40.50.2300">
    <property type="match status" value="1"/>
</dbReference>
<dbReference type="Pfam" id="PF00512">
    <property type="entry name" value="HisKA"/>
    <property type="match status" value="1"/>
</dbReference>
<sequence>MTIASSSAHADAPVNILLVDDEPANLMSLRALLEPLGQRIVQASSGAQALRHVLEQDFAVILLDVRMPGMDGIETASLIRARKRSQATPIIFLTGMDSAPELVFQGYSAGAVDYLTKPVMPVILRAKVEAFIELERVRARLRAEVAERERAAAELAGLNALLAERNRQLADANAELDAFCGAVSHDLRTPLAHIEGFLELLEISAGDKLGPQEHEYVRVMRESMRRMRQLISDFLDFARLGSGDLEMAPVDTHALVASALEEVLPGGGRPEAAAPGPEGGQAPRGDRPAAPEGGAESSSPPSHPNVPRIDIAPLPPAWGDARLLRQVWINLLSNALKYSQTRSPPIIEVRGEVEPERVVYRVRDNGVGFDMQRAQRLFSAFFRMHSGSRFEGVGIGLASVKRIVERHGGTVGAEAAPGQGATFWFALPRRP</sequence>
<feature type="domain" description="Histidine kinase" evidence="9">
    <location>
        <begin position="182"/>
        <end position="431"/>
    </location>
</feature>
<feature type="coiled-coil region" evidence="7">
    <location>
        <begin position="134"/>
        <end position="175"/>
    </location>
</feature>
<dbReference type="Proteomes" id="UP001163266">
    <property type="component" value="Chromosome"/>
</dbReference>
<keyword evidence="12" id="KW-1185">Reference proteome</keyword>
<keyword evidence="4" id="KW-0808">Transferase</keyword>
<dbReference type="Gene3D" id="3.30.565.10">
    <property type="entry name" value="Histidine kinase-like ATPase, C-terminal domain"/>
    <property type="match status" value="1"/>
</dbReference>
<dbReference type="InterPro" id="IPR001789">
    <property type="entry name" value="Sig_transdc_resp-reg_receiver"/>
</dbReference>
<dbReference type="InterPro" id="IPR004358">
    <property type="entry name" value="Sig_transdc_His_kin-like_C"/>
</dbReference>
<dbReference type="SUPFAM" id="SSF55874">
    <property type="entry name" value="ATPase domain of HSP90 chaperone/DNA topoisomerase II/histidine kinase"/>
    <property type="match status" value="1"/>
</dbReference>
<name>A0ABY6MUX2_9BURK</name>
<evidence type="ECO:0000313" key="12">
    <source>
        <dbReference type="Proteomes" id="UP001163266"/>
    </source>
</evidence>
<evidence type="ECO:0000259" key="10">
    <source>
        <dbReference type="PROSITE" id="PS50110"/>
    </source>
</evidence>
<feature type="compositionally biased region" description="Low complexity" evidence="8">
    <location>
        <begin position="290"/>
        <end position="300"/>
    </location>
</feature>
<dbReference type="Gene3D" id="1.10.287.130">
    <property type="match status" value="1"/>
</dbReference>
<dbReference type="Pfam" id="PF00072">
    <property type="entry name" value="Response_reg"/>
    <property type="match status" value="1"/>
</dbReference>
<dbReference type="PANTHER" id="PTHR42878:SF15">
    <property type="entry name" value="BACTERIOPHYTOCHROME"/>
    <property type="match status" value="1"/>
</dbReference>
<dbReference type="RefSeq" id="WP_264893538.1">
    <property type="nucleotide sequence ID" value="NZ_CP110257.1"/>
</dbReference>
<dbReference type="InterPro" id="IPR036097">
    <property type="entry name" value="HisK_dim/P_sf"/>
</dbReference>
<evidence type="ECO:0000256" key="4">
    <source>
        <dbReference type="ARBA" id="ARBA00022679"/>
    </source>
</evidence>
<gene>
    <name evidence="11" type="ORF">OMP39_04175</name>
</gene>
<dbReference type="PROSITE" id="PS50109">
    <property type="entry name" value="HIS_KIN"/>
    <property type="match status" value="1"/>
</dbReference>
<organism evidence="11 12">
    <name type="scientific">Caldimonas aquatica</name>
    <dbReference type="NCBI Taxonomy" id="376175"/>
    <lineage>
        <taxon>Bacteria</taxon>
        <taxon>Pseudomonadati</taxon>
        <taxon>Pseudomonadota</taxon>
        <taxon>Betaproteobacteria</taxon>
        <taxon>Burkholderiales</taxon>
        <taxon>Sphaerotilaceae</taxon>
        <taxon>Caldimonas</taxon>
    </lineage>
</organism>
<evidence type="ECO:0000256" key="7">
    <source>
        <dbReference type="SAM" id="Coils"/>
    </source>
</evidence>
<dbReference type="InterPro" id="IPR005467">
    <property type="entry name" value="His_kinase_dom"/>
</dbReference>
<keyword evidence="5" id="KW-0418">Kinase</keyword>
<dbReference type="PANTHER" id="PTHR42878">
    <property type="entry name" value="TWO-COMPONENT HISTIDINE KINASE"/>
    <property type="match status" value="1"/>
</dbReference>
<dbReference type="InterPro" id="IPR003661">
    <property type="entry name" value="HisK_dim/P_dom"/>
</dbReference>
<accession>A0ABY6MUX2</accession>
<dbReference type="EC" id="2.7.13.3" evidence="2"/>
<evidence type="ECO:0000256" key="5">
    <source>
        <dbReference type="ARBA" id="ARBA00022777"/>
    </source>
</evidence>
<dbReference type="PRINTS" id="PR00344">
    <property type="entry name" value="BCTRLSENSOR"/>
</dbReference>
<keyword evidence="7" id="KW-0175">Coiled coil</keyword>
<dbReference type="InterPro" id="IPR036890">
    <property type="entry name" value="HATPase_C_sf"/>
</dbReference>
<dbReference type="SMART" id="SM00448">
    <property type="entry name" value="REC"/>
    <property type="match status" value="1"/>
</dbReference>
<dbReference type="InterPro" id="IPR050351">
    <property type="entry name" value="BphY/WalK/GraS-like"/>
</dbReference>